<dbReference type="Pfam" id="PF01904">
    <property type="entry name" value="DUF72"/>
    <property type="match status" value="1"/>
</dbReference>
<dbReference type="AlphaFoldDB" id="A0A212LEJ6"/>
<name>A0A212LEJ6_9HYPH</name>
<dbReference type="PANTHER" id="PTHR30348:SF4">
    <property type="entry name" value="DUF72 DOMAIN-CONTAINING PROTEIN"/>
    <property type="match status" value="1"/>
</dbReference>
<accession>A0A212LEJ6</accession>
<dbReference type="InterPro" id="IPR002763">
    <property type="entry name" value="DUF72"/>
</dbReference>
<evidence type="ECO:0000313" key="1">
    <source>
        <dbReference type="EMBL" id="SCM75910.1"/>
    </source>
</evidence>
<gene>
    <name evidence="1" type="ORF">KL86PLE_30357</name>
</gene>
<proteinExistence type="predicted"/>
<reference evidence="1" key="1">
    <citation type="submission" date="2016-08" db="EMBL/GenBank/DDBJ databases">
        <authorList>
            <person name="Seilhamer J.J."/>
        </authorList>
    </citation>
    <scope>NUCLEOTIDE SEQUENCE</scope>
    <source>
        <strain evidence="1">86</strain>
    </source>
</reference>
<sequence length="301" mass="34595">MQSRVGVIRIGISGWTYAPWRGRFYPKGLRQSRELAYAASRFSSLEINGTFYGLQKPRVFDRWASETPADFVFAVKGPRFITHVKRLRDIEAPLANFFASGPLRLGEKLGPVLWQFPPSFSFDVERLRDFLALLPRNTEAAADLAREHDDHISHPDETRPAKQPIRYALEIRHASFQDPAFIELLREQDVALVCADTVEWPRLMDVTSDFVYCRLHGSRELYRSGYDDAERHRWARRIAAWSRGEPMDDGNFVGVRKAPDQPRDVFLFFDNTDGFHAPDDALAIMRELGVEWRRDADAPAA</sequence>
<dbReference type="RefSeq" id="WP_288196202.1">
    <property type="nucleotide sequence ID" value="NZ_LT608334.1"/>
</dbReference>
<protein>
    <recommendedName>
        <fullName evidence="2">DUF72 domain-containing protein</fullName>
    </recommendedName>
</protein>
<organism evidence="1">
    <name type="scientific">uncultured Pleomorphomonas sp</name>
    <dbReference type="NCBI Taxonomy" id="442121"/>
    <lineage>
        <taxon>Bacteria</taxon>
        <taxon>Pseudomonadati</taxon>
        <taxon>Pseudomonadota</taxon>
        <taxon>Alphaproteobacteria</taxon>
        <taxon>Hyphomicrobiales</taxon>
        <taxon>Pleomorphomonadaceae</taxon>
        <taxon>Pleomorphomonas</taxon>
        <taxon>environmental samples</taxon>
    </lineage>
</organism>
<dbReference type="Gene3D" id="3.20.20.410">
    <property type="entry name" value="Protein of unknown function UPF0759"/>
    <property type="match status" value="1"/>
</dbReference>
<dbReference type="SUPFAM" id="SSF117396">
    <property type="entry name" value="TM1631-like"/>
    <property type="match status" value="1"/>
</dbReference>
<dbReference type="InterPro" id="IPR036520">
    <property type="entry name" value="UPF0759_sf"/>
</dbReference>
<evidence type="ECO:0008006" key="2">
    <source>
        <dbReference type="Google" id="ProtNLM"/>
    </source>
</evidence>
<dbReference type="PANTHER" id="PTHR30348">
    <property type="entry name" value="UNCHARACTERIZED PROTEIN YECE"/>
    <property type="match status" value="1"/>
</dbReference>
<dbReference type="EMBL" id="FMJD01000007">
    <property type="protein sequence ID" value="SCM75910.1"/>
    <property type="molecule type" value="Genomic_DNA"/>
</dbReference>